<keyword evidence="1" id="KW-0732">Signal</keyword>
<dbReference type="GO" id="GO:0030246">
    <property type="term" value="F:carbohydrate binding"/>
    <property type="evidence" value="ECO:0007669"/>
    <property type="project" value="InterPro"/>
</dbReference>
<reference evidence="3 4" key="2">
    <citation type="journal article" date="2011" name="PLoS ONE">
        <title>The Cyst-Dividing Bacterium Ramlibacter tataouinensis TTB310 Genome Reveals a Well-Stocked Toolbox for Adaptation to a Desert Environment.</title>
        <authorList>
            <person name="De Luca G."/>
            <person name="Barakat M."/>
            <person name="Ortet P."/>
            <person name="Fochesato S."/>
            <person name="Jourlin-Castelli C."/>
            <person name="Ansaldi M."/>
            <person name="Py B."/>
            <person name="Fichant G."/>
            <person name="Coutinho P.M."/>
            <person name="Voulhoux R."/>
            <person name="Bastien O."/>
            <person name="Marechal E."/>
            <person name="Henrissat B."/>
            <person name="Quentin Y."/>
            <person name="Noirot P."/>
            <person name="Filloux A."/>
            <person name="Mejean V."/>
            <person name="Dubow M.S."/>
            <person name="Barras F."/>
            <person name="Barbe V."/>
            <person name="Weissenbach J."/>
            <person name="Mihalcescu I."/>
            <person name="Vermeglio A."/>
            <person name="Achouak W."/>
            <person name="Heulin T."/>
        </authorList>
    </citation>
    <scope>NUCLEOTIDE SEQUENCE [LARGE SCALE GENOMIC DNA]</scope>
    <source>
        <strain evidence="4">ATCC BAA-407 / DSM 14655 / LMG 21543 / TTB310</strain>
    </source>
</reference>
<dbReference type="eggNOG" id="ENOG502ZA96">
    <property type="taxonomic scope" value="Bacteria"/>
</dbReference>
<dbReference type="HOGENOM" id="CLU_060074_1_0_4"/>
<keyword evidence="4" id="KW-1185">Reference proteome</keyword>
<evidence type="ECO:0000313" key="3">
    <source>
        <dbReference type="EMBL" id="AEG91263.1"/>
    </source>
</evidence>
<gene>
    <name evidence="3" type="ordered locus">Rta_02000</name>
</gene>
<name>F5Y3Y5_RAMTT</name>
<dbReference type="PROSITE" id="PS51257">
    <property type="entry name" value="PROKAR_LIPOPROTEIN"/>
    <property type="match status" value="1"/>
</dbReference>
<dbReference type="Gene3D" id="2.60.40.1120">
    <property type="entry name" value="Carboxypeptidase-like, regulatory domain"/>
    <property type="match status" value="1"/>
</dbReference>
<sequence>MNNKSLKLRGGAAAVVLAALAACGGSDDGATGTLLLSLTDAPACGYDKVHVTVEKIRVHRSGSAAEGEGGWSEITLAAPKRIDLLSLTNGALEDLGQVSLPAGRYTQLRLVLAENRGATPLANAVLPSGSTTEVPLATPSAQQSGLKVKVDMDVAAGRTSGFVIDFDACKSIVATGAGGYLLKPVLRVMARTANGVSGVVEPAIANGSTTVSLQKDGVAVRSTVPAADGRFLLQPVEPGTYTLVLTAPDRATAVVRNVVVTADAVVTLNNSAPLALDTSASGTLSGTVTTGTTPVDATVRALQALTGGPRIELVSRPADGATGAFSYRVPVAAPQVASYAAGGSTLTFAADSGAAGRYGLEATSGTSSKAAGPFTLGANGAATASFTFP</sequence>
<dbReference type="EMBL" id="CP000245">
    <property type="protein sequence ID" value="AEG91263.1"/>
    <property type="molecule type" value="Genomic_DNA"/>
</dbReference>
<accession>F5Y3Y5</accession>
<dbReference type="SUPFAM" id="SSF49452">
    <property type="entry name" value="Starch-binding domain-like"/>
    <property type="match status" value="1"/>
</dbReference>
<dbReference type="RefSeq" id="WP_013899496.1">
    <property type="nucleotide sequence ID" value="NC_015677.1"/>
</dbReference>
<proteinExistence type="predicted"/>
<dbReference type="KEGG" id="rta:Rta_02000"/>
<dbReference type="Proteomes" id="UP000008385">
    <property type="component" value="Chromosome"/>
</dbReference>
<dbReference type="InterPro" id="IPR025491">
    <property type="entry name" value="DUF4382"/>
</dbReference>
<feature type="domain" description="DUF4382" evidence="2">
    <location>
        <begin position="31"/>
        <end position="184"/>
    </location>
</feature>
<dbReference type="InterPro" id="IPR013784">
    <property type="entry name" value="Carb-bd-like_fold"/>
</dbReference>
<evidence type="ECO:0000313" key="4">
    <source>
        <dbReference type="Proteomes" id="UP000008385"/>
    </source>
</evidence>
<dbReference type="Pfam" id="PF14321">
    <property type="entry name" value="DUF4382"/>
    <property type="match status" value="1"/>
</dbReference>
<dbReference type="STRING" id="365046.Rta_02000"/>
<protein>
    <recommendedName>
        <fullName evidence="2">DUF4382 domain-containing protein</fullName>
    </recommendedName>
</protein>
<feature type="chain" id="PRO_5003334970" description="DUF4382 domain-containing protein" evidence="1">
    <location>
        <begin position="22"/>
        <end position="389"/>
    </location>
</feature>
<evidence type="ECO:0000256" key="1">
    <source>
        <dbReference type="SAM" id="SignalP"/>
    </source>
</evidence>
<dbReference type="OrthoDB" id="2111471at2"/>
<dbReference type="PATRIC" id="fig|365046.3.peg.205"/>
<evidence type="ECO:0000259" key="2">
    <source>
        <dbReference type="Pfam" id="PF14321"/>
    </source>
</evidence>
<reference evidence="4" key="1">
    <citation type="submission" date="2006-01" db="EMBL/GenBank/DDBJ databases">
        <title>Genome of the cyst-dividing bacterium Ramlibacter tataouinensis.</title>
        <authorList>
            <person name="Barakat M."/>
            <person name="Ortet P."/>
            <person name="De Luca G."/>
            <person name="Jourlin-Castelli C."/>
            <person name="Ansaldi M."/>
            <person name="Py B."/>
            <person name="Fichant G."/>
            <person name="Coutinho P."/>
            <person name="Voulhoux R."/>
            <person name="Bastien O."/>
            <person name="Roy S."/>
            <person name="Marechal E."/>
            <person name="Henrissat B."/>
            <person name="Quentin Y."/>
            <person name="Noirot P."/>
            <person name="Filloux A."/>
            <person name="Mejean V."/>
            <person name="DuBow M."/>
            <person name="Barras F."/>
            <person name="Heulin T."/>
        </authorList>
    </citation>
    <scope>NUCLEOTIDE SEQUENCE [LARGE SCALE GENOMIC DNA]</scope>
    <source>
        <strain evidence="4">ATCC BAA-407 / DSM 14655 / LMG 21543 / TTB310</strain>
    </source>
</reference>
<dbReference type="AlphaFoldDB" id="F5Y3Y5"/>
<organism evidence="3 4">
    <name type="scientific">Ramlibacter tataouinensis (strain ATCC BAA-407 / DSM 14655 / LMG 21543 / TTB310)</name>
    <dbReference type="NCBI Taxonomy" id="365046"/>
    <lineage>
        <taxon>Bacteria</taxon>
        <taxon>Pseudomonadati</taxon>
        <taxon>Pseudomonadota</taxon>
        <taxon>Betaproteobacteria</taxon>
        <taxon>Burkholderiales</taxon>
        <taxon>Comamonadaceae</taxon>
        <taxon>Ramlibacter</taxon>
    </lineage>
</organism>
<feature type="signal peptide" evidence="1">
    <location>
        <begin position="1"/>
        <end position="21"/>
    </location>
</feature>